<sequence>MCKSSAELLSFNLILEEARRKPSSNNSTGRKKKNSDTMCHHVLLDKDMGTNIVIR</sequence>
<comment type="caution">
    <text evidence="2">The sequence shown here is derived from an EMBL/GenBank/DDBJ whole genome shotgun (WGS) entry which is preliminary data.</text>
</comment>
<feature type="region of interest" description="Disordered" evidence="1">
    <location>
        <begin position="19"/>
        <end position="39"/>
    </location>
</feature>
<evidence type="ECO:0000313" key="3">
    <source>
        <dbReference type="Proteomes" id="UP000004810"/>
    </source>
</evidence>
<protein>
    <submittedName>
        <fullName evidence="2">Uncharacterized protein</fullName>
    </submittedName>
</protein>
<dbReference type="AlphaFoldDB" id="J9AWM3"/>
<name>J9AWM3_WUCBA</name>
<feature type="non-terminal residue" evidence="2">
    <location>
        <position position="55"/>
    </location>
</feature>
<organism evidence="2 3">
    <name type="scientific">Wuchereria bancrofti</name>
    <dbReference type="NCBI Taxonomy" id="6293"/>
    <lineage>
        <taxon>Eukaryota</taxon>
        <taxon>Metazoa</taxon>
        <taxon>Ecdysozoa</taxon>
        <taxon>Nematoda</taxon>
        <taxon>Chromadorea</taxon>
        <taxon>Rhabditida</taxon>
        <taxon>Spirurina</taxon>
        <taxon>Spiruromorpha</taxon>
        <taxon>Filarioidea</taxon>
        <taxon>Onchocercidae</taxon>
        <taxon>Wuchereria</taxon>
    </lineage>
</organism>
<gene>
    <name evidence="2" type="ORF">WUBG_10114</name>
</gene>
<evidence type="ECO:0000313" key="2">
    <source>
        <dbReference type="EMBL" id="EJW78975.1"/>
    </source>
</evidence>
<evidence type="ECO:0000256" key="1">
    <source>
        <dbReference type="SAM" id="MobiDB-lite"/>
    </source>
</evidence>
<dbReference type="Proteomes" id="UP000004810">
    <property type="component" value="Unassembled WGS sequence"/>
</dbReference>
<dbReference type="EMBL" id="ADBV01005995">
    <property type="protein sequence ID" value="EJW78975.1"/>
    <property type="molecule type" value="Genomic_DNA"/>
</dbReference>
<reference evidence="3" key="1">
    <citation type="submission" date="2012-08" db="EMBL/GenBank/DDBJ databases">
        <title>The Genome Sequence of Wuchereria bancrofti.</title>
        <authorList>
            <person name="Nutman T.B."/>
            <person name="Fink D.L."/>
            <person name="Russ C."/>
            <person name="Young S."/>
            <person name="Zeng Q."/>
            <person name="Koehrsen M."/>
            <person name="Alvarado L."/>
            <person name="Berlin A."/>
            <person name="Chapman S.B."/>
            <person name="Chen Z."/>
            <person name="Freedman E."/>
            <person name="Gellesch M."/>
            <person name="Goldberg J."/>
            <person name="Griggs A."/>
            <person name="Gujja S."/>
            <person name="Heilman E.R."/>
            <person name="Heiman D."/>
            <person name="Hepburn T."/>
            <person name="Howarth C."/>
            <person name="Jen D."/>
            <person name="Larson L."/>
            <person name="Lewis B."/>
            <person name="Mehta T."/>
            <person name="Park D."/>
            <person name="Pearson M."/>
            <person name="Roberts A."/>
            <person name="Saif S."/>
            <person name="Shea T."/>
            <person name="Shenoy N."/>
            <person name="Sisk P."/>
            <person name="Stolte C."/>
            <person name="Sykes S."/>
            <person name="Walk T."/>
            <person name="White J."/>
            <person name="Yandava C."/>
            <person name="Haas B."/>
            <person name="Henn M.R."/>
            <person name="Nusbaum C."/>
            <person name="Birren B."/>
        </authorList>
    </citation>
    <scope>NUCLEOTIDE SEQUENCE [LARGE SCALE GENOMIC DNA]</scope>
    <source>
        <strain evidence="3">NA</strain>
    </source>
</reference>
<proteinExistence type="predicted"/>
<accession>J9AWM3</accession>